<gene>
    <name evidence="6" type="ORF">A1353_15735</name>
</gene>
<keyword evidence="1 4" id="KW-0349">Heme</keyword>
<evidence type="ECO:0000256" key="3">
    <source>
        <dbReference type="ARBA" id="ARBA00023004"/>
    </source>
</evidence>
<dbReference type="InterPro" id="IPR051395">
    <property type="entry name" value="Cytochrome_c_Peroxidase/MauG"/>
</dbReference>
<evidence type="ECO:0000259" key="5">
    <source>
        <dbReference type="PROSITE" id="PS51007"/>
    </source>
</evidence>
<evidence type="ECO:0000256" key="1">
    <source>
        <dbReference type="ARBA" id="ARBA00022617"/>
    </source>
</evidence>
<evidence type="ECO:0000313" key="7">
    <source>
        <dbReference type="Proteomes" id="UP000077763"/>
    </source>
</evidence>
<comment type="caution">
    <text evidence="6">The sequence shown here is derived from an EMBL/GenBank/DDBJ whole genome shotgun (WGS) entry which is preliminary data.</text>
</comment>
<dbReference type="EMBL" id="LUUH01000061">
    <property type="protein sequence ID" value="OAI02717.1"/>
    <property type="molecule type" value="Genomic_DNA"/>
</dbReference>
<dbReference type="Proteomes" id="UP000077763">
    <property type="component" value="Unassembled WGS sequence"/>
</dbReference>
<dbReference type="InterPro" id="IPR009056">
    <property type="entry name" value="Cyt_c-like_dom"/>
</dbReference>
<organism evidence="6 7">
    <name type="scientific">Methylomonas methanica</name>
    <dbReference type="NCBI Taxonomy" id="421"/>
    <lineage>
        <taxon>Bacteria</taxon>
        <taxon>Pseudomonadati</taxon>
        <taxon>Pseudomonadota</taxon>
        <taxon>Gammaproteobacteria</taxon>
        <taxon>Methylococcales</taxon>
        <taxon>Methylococcaceae</taxon>
        <taxon>Methylomonas</taxon>
    </lineage>
</organism>
<dbReference type="PROSITE" id="PS51007">
    <property type="entry name" value="CYTC"/>
    <property type="match status" value="2"/>
</dbReference>
<name>A0A177MAE7_METMH</name>
<proteinExistence type="predicted"/>
<dbReference type="GO" id="GO:0046872">
    <property type="term" value="F:metal ion binding"/>
    <property type="evidence" value="ECO:0007669"/>
    <property type="project" value="UniProtKB-KW"/>
</dbReference>
<sequence length="719" mass="77733">MISMKKQLKIPLAFVAAIALGYALTPKPETPFTGHGNVDALNKVYERWKSAHEEQGNLEVLRVGLSFSRAQSRQFTAASGEAALNLVNGQLQVAVNGLSNQEQYDVWLLDNHKSGDNPNEKAVKIGPLSARDDKHILTTQLDRDRFAGFTMDAVAVAKSGETPQAGGLLFGSPSLLQRLYYTERYWPAATIGSVSTEKNTPPAQAAFEFLLPKTAQAAVTSSAATSPEQLTQLIATGQQLFTEQTFNGNGRTCATCHRPDNNHTIDPSYIAKLPKTDPLFVAETNPVLADLEKPALLRQFGLFVANVDGFDRPPVLRSSSHLLGIANTLTFEKTVNPGYGNGEFTQDTDYFNAHDPEAQQSGTHTHAIGWSGDGAPDGGSLRDFAKGAIIQHLPKTLTRAENIDFRLPTEAELDALEAYMLSLGRSEEINLANMYFKSPLVQNGLLLFNTKNNPKLADGTVLFGTTGNCNGCHSNAGGISSTTNANPTRDTGVERMRDQLHHLADPNLAYDGGFGQTLQTDCGPNFNETCYSDGSVAPAGTTTRPTGHHGLNRFNTPSLIEAADTAPFFHNNSVTTLEETVAFYSSDAFNSSPGAFTSSKANRQGKLDSSQVIAVALFLRSINVLENIRSSNLLDQKAIALSGDQSVKTLKLAIADTQDAIDVLKEAVINPYPDALDKLQQALYYETQATNKFYPNRSTLMQNAINLKNQARTMIVSGG</sequence>
<feature type="domain" description="Cytochrome c" evidence="5">
    <location>
        <begin position="454"/>
        <end position="623"/>
    </location>
</feature>
<evidence type="ECO:0000256" key="2">
    <source>
        <dbReference type="ARBA" id="ARBA00022723"/>
    </source>
</evidence>
<feature type="domain" description="Cytochrome c" evidence="5">
    <location>
        <begin position="232"/>
        <end position="424"/>
    </location>
</feature>
<evidence type="ECO:0000256" key="4">
    <source>
        <dbReference type="PROSITE-ProRule" id="PRU00433"/>
    </source>
</evidence>
<dbReference type="GO" id="GO:0009055">
    <property type="term" value="F:electron transfer activity"/>
    <property type="evidence" value="ECO:0007669"/>
    <property type="project" value="InterPro"/>
</dbReference>
<keyword evidence="2 4" id="KW-0479">Metal-binding</keyword>
<dbReference type="InterPro" id="IPR036909">
    <property type="entry name" value="Cyt_c-like_dom_sf"/>
</dbReference>
<reference evidence="6 7" key="1">
    <citation type="submission" date="2016-03" db="EMBL/GenBank/DDBJ databases">
        <authorList>
            <person name="Ploux O."/>
        </authorList>
    </citation>
    <scope>NUCLEOTIDE SEQUENCE [LARGE SCALE GENOMIC DNA]</scope>
    <source>
        <strain evidence="6 7">R-45371</strain>
    </source>
</reference>
<dbReference type="GO" id="GO:0020037">
    <property type="term" value="F:heme binding"/>
    <property type="evidence" value="ECO:0007669"/>
    <property type="project" value="InterPro"/>
</dbReference>
<keyword evidence="3 4" id="KW-0408">Iron</keyword>
<dbReference type="Gene3D" id="1.10.760.10">
    <property type="entry name" value="Cytochrome c-like domain"/>
    <property type="match status" value="1"/>
</dbReference>
<accession>A0A177MAE7</accession>
<dbReference type="GO" id="GO:0004130">
    <property type="term" value="F:cytochrome-c peroxidase activity"/>
    <property type="evidence" value="ECO:0007669"/>
    <property type="project" value="TreeGrafter"/>
</dbReference>
<dbReference type="SUPFAM" id="SSF46626">
    <property type="entry name" value="Cytochrome c"/>
    <property type="match status" value="2"/>
</dbReference>
<protein>
    <recommendedName>
        <fullName evidence="5">Cytochrome c domain-containing protein</fullName>
    </recommendedName>
</protein>
<dbReference type="AlphaFoldDB" id="A0A177MAE7"/>
<dbReference type="PANTHER" id="PTHR30600:SF13">
    <property type="entry name" value="METHYLAMINE UTILIZATION PROTEIN"/>
    <property type="match status" value="1"/>
</dbReference>
<evidence type="ECO:0000313" key="6">
    <source>
        <dbReference type="EMBL" id="OAI02717.1"/>
    </source>
</evidence>
<dbReference type="PANTHER" id="PTHR30600">
    <property type="entry name" value="CYTOCHROME C PEROXIDASE-RELATED"/>
    <property type="match status" value="1"/>
</dbReference>